<accession>A0A1Y1XGG3</accession>
<evidence type="ECO:0000313" key="6">
    <source>
        <dbReference type="EMBL" id="ORX84841.1"/>
    </source>
</evidence>
<evidence type="ECO:0000256" key="1">
    <source>
        <dbReference type="ARBA" id="ARBA00022729"/>
    </source>
</evidence>
<dbReference type="Pfam" id="PF02013">
    <property type="entry name" value="CBM_10"/>
    <property type="match status" value="1"/>
</dbReference>
<organism evidence="6 7">
    <name type="scientific">Anaeromyces robustus</name>
    <dbReference type="NCBI Taxonomy" id="1754192"/>
    <lineage>
        <taxon>Eukaryota</taxon>
        <taxon>Fungi</taxon>
        <taxon>Fungi incertae sedis</taxon>
        <taxon>Chytridiomycota</taxon>
        <taxon>Chytridiomycota incertae sedis</taxon>
        <taxon>Neocallimastigomycetes</taxon>
        <taxon>Neocallimastigales</taxon>
        <taxon>Neocallimastigaceae</taxon>
        <taxon>Anaeromyces</taxon>
    </lineage>
</organism>
<protein>
    <recommendedName>
        <fullName evidence="5">CBM10 domain-containing protein</fullName>
    </recommendedName>
</protein>
<dbReference type="Proteomes" id="UP000193944">
    <property type="component" value="Unassembled WGS sequence"/>
</dbReference>
<feature type="chain" id="PRO_5012666098" description="CBM10 domain-containing protein" evidence="4">
    <location>
        <begin position="22"/>
        <end position="273"/>
    </location>
</feature>
<dbReference type="PROSITE" id="PS51763">
    <property type="entry name" value="CBM10"/>
    <property type="match status" value="1"/>
</dbReference>
<dbReference type="PANTHER" id="PTHR40114">
    <property type="entry name" value="SLR0698 PROTEIN"/>
    <property type="match status" value="1"/>
</dbReference>
<feature type="domain" description="CBM10" evidence="5">
    <location>
        <begin position="39"/>
        <end position="78"/>
    </location>
</feature>
<dbReference type="OrthoDB" id="2138643at2759"/>
<sequence length="273" mass="31776">MKSSMFISTIIVIGLTNLVSAFTDSGVSNKSKPYIGTSICSKNILNKGYSCCPYKCEVIYTDEDGTWGIYDNEWCGCNPDFYVPDEMPEEYKEMYEDYIRRYIEVTSDDKEIEKKWLIDKEKIPYDLSAITVLKADIKQTYICFDPEIRVREYTDETPDHTYEMTIKTNLSEDGLIRDETNIDLNQEQYNNMAKKQEGNVIYKTRYQLLDNHEILAIDIFHGDLDGLAYLEIEFSTKEESDAYKTPDWAIKDVTNDIRYKNGHLARYGIPDPQ</sequence>
<dbReference type="SUPFAM" id="SSF55154">
    <property type="entry name" value="CYTH-like phosphatases"/>
    <property type="match status" value="1"/>
</dbReference>
<gene>
    <name evidence="6" type="ORF">BCR32DRAFT_325748</name>
</gene>
<evidence type="ECO:0000256" key="3">
    <source>
        <dbReference type="ARBA" id="ARBA00022801"/>
    </source>
</evidence>
<reference evidence="6 7" key="2">
    <citation type="submission" date="2016-08" db="EMBL/GenBank/DDBJ databases">
        <title>Pervasive Adenine N6-methylation of Active Genes in Fungi.</title>
        <authorList>
            <consortium name="DOE Joint Genome Institute"/>
            <person name="Mondo S.J."/>
            <person name="Dannebaum R.O."/>
            <person name="Kuo R.C."/>
            <person name="Labutti K."/>
            <person name="Haridas S."/>
            <person name="Kuo A."/>
            <person name="Salamov A."/>
            <person name="Ahrendt S.R."/>
            <person name="Lipzen A."/>
            <person name="Sullivan W."/>
            <person name="Andreopoulos W.B."/>
            <person name="Clum A."/>
            <person name="Lindquist E."/>
            <person name="Daum C."/>
            <person name="Ramamoorthy G.K."/>
            <person name="Gryganskyi A."/>
            <person name="Culley D."/>
            <person name="Magnuson J.K."/>
            <person name="James T.Y."/>
            <person name="O'Malley M.A."/>
            <person name="Stajich J.E."/>
            <person name="Spatafora J.W."/>
            <person name="Visel A."/>
            <person name="Grigoriev I.V."/>
        </authorList>
    </citation>
    <scope>NUCLEOTIDE SEQUENCE [LARGE SCALE GENOMIC DNA]</scope>
    <source>
        <strain evidence="6 7">S4</strain>
    </source>
</reference>
<proteinExistence type="predicted"/>
<evidence type="ECO:0000256" key="2">
    <source>
        <dbReference type="ARBA" id="ARBA00022737"/>
    </source>
</evidence>
<reference evidence="6 7" key="1">
    <citation type="submission" date="2016-08" db="EMBL/GenBank/DDBJ databases">
        <title>A Parts List for Fungal Cellulosomes Revealed by Comparative Genomics.</title>
        <authorList>
            <consortium name="DOE Joint Genome Institute"/>
            <person name="Haitjema C.H."/>
            <person name="Gilmore S.P."/>
            <person name="Henske J.K."/>
            <person name="Solomon K.V."/>
            <person name="De Groot R."/>
            <person name="Kuo A."/>
            <person name="Mondo S.J."/>
            <person name="Salamov A.A."/>
            <person name="Labutti K."/>
            <person name="Zhao Z."/>
            <person name="Chiniquy J."/>
            <person name="Barry K."/>
            <person name="Brewer H.M."/>
            <person name="Purvine S.O."/>
            <person name="Wright A.T."/>
            <person name="Boxma B."/>
            <person name="Van Alen T."/>
            <person name="Hackstein J.H."/>
            <person name="Baker S.E."/>
            <person name="Grigoriev I.V."/>
            <person name="O'Malley M.A."/>
        </authorList>
    </citation>
    <scope>NUCLEOTIDE SEQUENCE [LARGE SCALE GENOMIC DNA]</scope>
    <source>
        <strain evidence="6 7">S4</strain>
    </source>
</reference>
<keyword evidence="7" id="KW-1185">Reference proteome</keyword>
<evidence type="ECO:0000313" key="7">
    <source>
        <dbReference type="Proteomes" id="UP000193944"/>
    </source>
</evidence>
<dbReference type="SUPFAM" id="SSF64571">
    <property type="entry name" value="Cellulose docking domain, dockering"/>
    <property type="match status" value="1"/>
</dbReference>
<dbReference type="InterPro" id="IPR009034">
    <property type="entry name" value="Dockerin_dom_fun_sf"/>
</dbReference>
<keyword evidence="2" id="KW-0677">Repeat</keyword>
<dbReference type="AlphaFoldDB" id="A0A1Y1XGG3"/>
<dbReference type="InterPro" id="IPR012042">
    <property type="entry name" value="NeuTTM/CthTTM-like"/>
</dbReference>
<dbReference type="Gene3D" id="3.90.1220.10">
    <property type="entry name" value="Cellulose docking domain, dockering"/>
    <property type="match status" value="1"/>
</dbReference>
<evidence type="ECO:0000256" key="4">
    <source>
        <dbReference type="SAM" id="SignalP"/>
    </source>
</evidence>
<dbReference type="PANTHER" id="PTHR40114:SF1">
    <property type="entry name" value="SLR0698 PROTEIN"/>
    <property type="match status" value="1"/>
</dbReference>
<dbReference type="EMBL" id="MCFG01000045">
    <property type="protein sequence ID" value="ORX84841.1"/>
    <property type="molecule type" value="Genomic_DNA"/>
</dbReference>
<keyword evidence="3" id="KW-0378">Hydrolase</keyword>
<evidence type="ECO:0000259" key="5">
    <source>
        <dbReference type="PROSITE" id="PS51763"/>
    </source>
</evidence>
<keyword evidence="1 4" id="KW-0732">Signal</keyword>
<dbReference type="GO" id="GO:0016787">
    <property type="term" value="F:hydrolase activity"/>
    <property type="evidence" value="ECO:0007669"/>
    <property type="project" value="UniProtKB-KW"/>
</dbReference>
<dbReference type="InterPro" id="IPR033469">
    <property type="entry name" value="CYTH-like_dom_sf"/>
</dbReference>
<dbReference type="InterPro" id="IPR002883">
    <property type="entry name" value="CBM10/Dockerin_dom"/>
</dbReference>
<comment type="caution">
    <text evidence="6">The sequence shown here is derived from an EMBL/GenBank/DDBJ whole genome shotgun (WGS) entry which is preliminary data.</text>
</comment>
<name>A0A1Y1XGG3_9FUNG</name>
<feature type="signal peptide" evidence="4">
    <location>
        <begin position="1"/>
        <end position="21"/>
    </location>
</feature>
<dbReference type="Gene3D" id="2.40.320.10">
    <property type="entry name" value="Hypothetical Protein Pfu-838710-001"/>
    <property type="match status" value="1"/>
</dbReference>